<organism evidence="2 3">
    <name type="scientific">Mycena albidolilacea</name>
    <dbReference type="NCBI Taxonomy" id="1033008"/>
    <lineage>
        <taxon>Eukaryota</taxon>
        <taxon>Fungi</taxon>
        <taxon>Dikarya</taxon>
        <taxon>Basidiomycota</taxon>
        <taxon>Agaricomycotina</taxon>
        <taxon>Agaricomycetes</taxon>
        <taxon>Agaricomycetidae</taxon>
        <taxon>Agaricales</taxon>
        <taxon>Marasmiineae</taxon>
        <taxon>Mycenaceae</taxon>
        <taxon>Mycena</taxon>
    </lineage>
</organism>
<name>A0AAD6ZM80_9AGAR</name>
<gene>
    <name evidence="2" type="ORF">DFH08DRAFT_786302</name>
</gene>
<dbReference type="AlphaFoldDB" id="A0AAD6ZM80"/>
<evidence type="ECO:0000313" key="2">
    <source>
        <dbReference type="EMBL" id="KAJ7328709.1"/>
    </source>
</evidence>
<feature type="transmembrane region" description="Helical" evidence="1">
    <location>
        <begin position="12"/>
        <end position="38"/>
    </location>
</feature>
<feature type="transmembrane region" description="Helical" evidence="1">
    <location>
        <begin position="128"/>
        <end position="152"/>
    </location>
</feature>
<accession>A0AAD6ZM80</accession>
<feature type="transmembrane region" description="Helical" evidence="1">
    <location>
        <begin position="50"/>
        <end position="76"/>
    </location>
</feature>
<feature type="transmembrane region" description="Helical" evidence="1">
    <location>
        <begin position="172"/>
        <end position="193"/>
    </location>
</feature>
<sequence length="303" mass="33092">MGAQNLPLERSWWIGNIIFAILYGIELCMFFMSTYLFLNGSRPIKSKYFCIAFSGTLLILITIAMACNLIFCQMMWIEHRDIEGGPVAYFNTNIAAWYNTLGTAADVAANILGDGLMLYRCYVFWSTCYIWVVMFPGLLFLASSTMGIIATVQSGLPGGDFFKGTTTNFTTSWLALTITFNVVATSLIIGRLVSVIHNMRDILSRSRAQVYRGVIVLLVESALPFTLLGIGYLGTYVCDAPEALAFAGVWGAFVALSPQAIILHVAMGSVWSKGPAPDDGTVIFPSELGTLSKKEVDSTDSLP</sequence>
<proteinExistence type="predicted"/>
<feature type="transmembrane region" description="Helical" evidence="1">
    <location>
        <begin position="243"/>
        <end position="263"/>
    </location>
</feature>
<protein>
    <submittedName>
        <fullName evidence="2">Uncharacterized protein</fullName>
    </submittedName>
</protein>
<feature type="transmembrane region" description="Helical" evidence="1">
    <location>
        <begin position="214"/>
        <end position="237"/>
    </location>
</feature>
<keyword evidence="1" id="KW-0812">Transmembrane</keyword>
<evidence type="ECO:0000313" key="3">
    <source>
        <dbReference type="Proteomes" id="UP001218218"/>
    </source>
</evidence>
<evidence type="ECO:0000256" key="1">
    <source>
        <dbReference type="SAM" id="Phobius"/>
    </source>
</evidence>
<keyword evidence="1" id="KW-0472">Membrane</keyword>
<dbReference type="Proteomes" id="UP001218218">
    <property type="component" value="Unassembled WGS sequence"/>
</dbReference>
<keyword evidence="3" id="KW-1185">Reference proteome</keyword>
<reference evidence="2" key="1">
    <citation type="submission" date="2023-03" db="EMBL/GenBank/DDBJ databases">
        <title>Massive genome expansion in bonnet fungi (Mycena s.s.) driven by repeated elements and novel gene families across ecological guilds.</title>
        <authorList>
            <consortium name="Lawrence Berkeley National Laboratory"/>
            <person name="Harder C.B."/>
            <person name="Miyauchi S."/>
            <person name="Viragh M."/>
            <person name="Kuo A."/>
            <person name="Thoen E."/>
            <person name="Andreopoulos B."/>
            <person name="Lu D."/>
            <person name="Skrede I."/>
            <person name="Drula E."/>
            <person name="Henrissat B."/>
            <person name="Morin E."/>
            <person name="Kohler A."/>
            <person name="Barry K."/>
            <person name="LaButti K."/>
            <person name="Morin E."/>
            <person name="Salamov A."/>
            <person name="Lipzen A."/>
            <person name="Mereny Z."/>
            <person name="Hegedus B."/>
            <person name="Baldrian P."/>
            <person name="Stursova M."/>
            <person name="Weitz H."/>
            <person name="Taylor A."/>
            <person name="Grigoriev I.V."/>
            <person name="Nagy L.G."/>
            <person name="Martin F."/>
            <person name="Kauserud H."/>
        </authorList>
    </citation>
    <scope>NUCLEOTIDE SEQUENCE</scope>
    <source>
        <strain evidence="2">CBHHK002</strain>
    </source>
</reference>
<comment type="caution">
    <text evidence="2">The sequence shown here is derived from an EMBL/GenBank/DDBJ whole genome shotgun (WGS) entry which is preliminary data.</text>
</comment>
<keyword evidence="1" id="KW-1133">Transmembrane helix</keyword>
<dbReference type="EMBL" id="JARIHO010000038">
    <property type="protein sequence ID" value="KAJ7328709.1"/>
    <property type="molecule type" value="Genomic_DNA"/>
</dbReference>